<dbReference type="SUPFAM" id="SSF56112">
    <property type="entry name" value="Protein kinase-like (PK-like)"/>
    <property type="match status" value="1"/>
</dbReference>
<dbReference type="SMART" id="SM00220">
    <property type="entry name" value="S_TKc"/>
    <property type="match status" value="1"/>
</dbReference>
<organism evidence="7 8">
    <name type="scientific">Tahibacter soli</name>
    <dbReference type="NCBI Taxonomy" id="2983605"/>
    <lineage>
        <taxon>Bacteria</taxon>
        <taxon>Pseudomonadati</taxon>
        <taxon>Pseudomonadota</taxon>
        <taxon>Gammaproteobacteria</taxon>
        <taxon>Lysobacterales</taxon>
        <taxon>Rhodanobacteraceae</taxon>
        <taxon>Tahibacter</taxon>
    </lineage>
</organism>
<dbReference type="AlphaFoldDB" id="A0A9X3YRK7"/>
<feature type="transmembrane region" description="Helical" evidence="5">
    <location>
        <begin position="295"/>
        <end position="319"/>
    </location>
</feature>
<dbReference type="SUPFAM" id="SSF48452">
    <property type="entry name" value="TPR-like"/>
    <property type="match status" value="2"/>
</dbReference>
<evidence type="ECO:0000256" key="3">
    <source>
        <dbReference type="ARBA" id="ARBA00022777"/>
    </source>
</evidence>
<dbReference type="PROSITE" id="PS50011">
    <property type="entry name" value="PROTEIN_KINASE_DOM"/>
    <property type="match status" value="1"/>
</dbReference>
<comment type="caution">
    <text evidence="7">The sequence shown here is derived from an EMBL/GenBank/DDBJ whole genome shotgun (WGS) entry which is preliminary data.</text>
</comment>
<dbReference type="InterPro" id="IPR011009">
    <property type="entry name" value="Kinase-like_dom_sf"/>
</dbReference>
<keyword evidence="2" id="KW-0547">Nucleotide-binding</keyword>
<dbReference type="InterPro" id="IPR011990">
    <property type="entry name" value="TPR-like_helical_dom_sf"/>
</dbReference>
<dbReference type="Pfam" id="PF13374">
    <property type="entry name" value="TPR_10"/>
    <property type="match status" value="2"/>
</dbReference>
<keyword evidence="3 7" id="KW-0418">Kinase</keyword>
<dbReference type="GO" id="GO:0004674">
    <property type="term" value="F:protein serine/threonine kinase activity"/>
    <property type="evidence" value="ECO:0007669"/>
    <property type="project" value="TreeGrafter"/>
</dbReference>
<dbReference type="InterPro" id="IPR000719">
    <property type="entry name" value="Prot_kinase_dom"/>
</dbReference>
<dbReference type="RefSeq" id="WP_263541358.1">
    <property type="nucleotide sequence ID" value="NZ_JAOVZO020000020.1"/>
</dbReference>
<evidence type="ECO:0000313" key="7">
    <source>
        <dbReference type="EMBL" id="MDC8015813.1"/>
    </source>
</evidence>
<keyword evidence="5" id="KW-0812">Transmembrane</keyword>
<dbReference type="CDD" id="cd14014">
    <property type="entry name" value="STKc_PknB_like"/>
    <property type="match status" value="1"/>
</dbReference>
<proteinExistence type="predicted"/>
<keyword evidence="1" id="KW-0808">Transferase</keyword>
<name>A0A9X3YRK7_9GAMM</name>
<reference evidence="7" key="1">
    <citation type="submission" date="2023-02" db="EMBL/GenBank/DDBJ databases">
        <title>Tahibacter soli sp. nov. isolated from soil.</title>
        <authorList>
            <person name="Baek J.H."/>
            <person name="Lee J.K."/>
            <person name="Choi D.G."/>
            <person name="Jeon C.O."/>
        </authorList>
    </citation>
    <scope>NUCLEOTIDE SEQUENCE</scope>
    <source>
        <strain evidence="7">BL</strain>
    </source>
</reference>
<dbReference type="EMBL" id="JAOVZO020000020">
    <property type="protein sequence ID" value="MDC8015813.1"/>
    <property type="molecule type" value="Genomic_DNA"/>
</dbReference>
<dbReference type="PROSITE" id="PS00108">
    <property type="entry name" value="PROTEIN_KINASE_ST"/>
    <property type="match status" value="1"/>
</dbReference>
<dbReference type="PANTHER" id="PTHR43289">
    <property type="entry name" value="MITOGEN-ACTIVATED PROTEIN KINASE KINASE KINASE 20-RELATED"/>
    <property type="match status" value="1"/>
</dbReference>
<keyword evidence="5" id="KW-0472">Membrane</keyword>
<feature type="domain" description="Protein kinase" evidence="6">
    <location>
        <begin position="41"/>
        <end position="296"/>
    </location>
</feature>
<evidence type="ECO:0000259" key="6">
    <source>
        <dbReference type="PROSITE" id="PS50011"/>
    </source>
</evidence>
<keyword evidence="5" id="KW-1133">Transmembrane helix</keyword>
<keyword evidence="8" id="KW-1185">Reference proteome</keyword>
<dbReference type="PANTHER" id="PTHR43289:SF34">
    <property type="entry name" value="SERINE_THREONINE-PROTEIN KINASE YBDM-RELATED"/>
    <property type="match status" value="1"/>
</dbReference>
<keyword evidence="4" id="KW-0067">ATP-binding</keyword>
<accession>A0A9X3YRK7</accession>
<gene>
    <name evidence="7" type="ORF">OD750_025080</name>
</gene>
<sequence>MSPLDRLLEPGRLFQGALVQSLLRERWPTRELHPGQAVGPFRVVRELARGGMGIVYLARRADGEYEQTVAVKWLPCGAQGDERLAQFRRERQILAGLSHPHIARLVDGGRSDDGHLWFAMEHVDGLAVDRHADVCALSWRERVNLLLPIVEAVQFAHGRLVVHRDIKPSNVLVDAEGRAKLLDFGIAACTADDAARAAFTPGYASPEQRAGAPPDVAGDIWQLGRLFEVVLGDARVPADLAAVVAKARAPTPAERYPSASALRADLARVLAYRPVAAWPASLAHRVELRVRAHPLVALGGALTLVAFVAVVAGFMLNLARQRDAAERARNVAVAVNRFINDDLLPGTDPVRPGSGDIRVVELLAGALDKVERRLADMPEVAGEINLGLGRSLAGLGRYDAADLALGRAAAQLAATRGAGHDSVLRARLARIQIRIGDRQMKAMEADTLALRHDAVAAIGADAPLVAEIDSQLARAAFLRDDFTLCRTRFDALLTRHESIPRAVLADIYLGLSVCEARLGDAVPALAHARQAHALSALESGADHPLTLETGIAIETALTALGRYDEAVAELRDIVARLGRRYGEEHPTTLTAVHDLGFTLTCAGNPVEGAQWLRRAADDRGRVMGRDHPWFAMSQAVLAMALIGSGDLDAAAGALDAADTALAAHPGGNALARLATLHNRADLALAAGRNDDAARLFARALADAAAIYPPGHQRLTMLELGRGLALSRGTDPDAGRVLVVDALARLGDKPDCRAGRIAQARQVAAVR</sequence>
<protein>
    <submittedName>
        <fullName evidence="7">Serine/threonine-protein kinase</fullName>
    </submittedName>
</protein>
<dbReference type="InterPro" id="IPR008271">
    <property type="entry name" value="Ser/Thr_kinase_AS"/>
</dbReference>
<evidence type="ECO:0000256" key="4">
    <source>
        <dbReference type="ARBA" id="ARBA00022840"/>
    </source>
</evidence>
<dbReference type="Pfam" id="PF00069">
    <property type="entry name" value="Pkinase"/>
    <property type="match status" value="1"/>
</dbReference>
<dbReference type="GO" id="GO:0005524">
    <property type="term" value="F:ATP binding"/>
    <property type="evidence" value="ECO:0007669"/>
    <property type="project" value="UniProtKB-KW"/>
</dbReference>
<dbReference type="Gene3D" id="3.30.200.20">
    <property type="entry name" value="Phosphorylase Kinase, domain 1"/>
    <property type="match status" value="1"/>
</dbReference>
<dbReference type="Proteomes" id="UP001139971">
    <property type="component" value="Unassembled WGS sequence"/>
</dbReference>
<evidence type="ECO:0000313" key="8">
    <source>
        <dbReference type="Proteomes" id="UP001139971"/>
    </source>
</evidence>
<dbReference type="Gene3D" id="1.10.510.10">
    <property type="entry name" value="Transferase(Phosphotransferase) domain 1"/>
    <property type="match status" value="1"/>
</dbReference>
<evidence type="ECO:0000256" key="5">
    <source>
        <dbReference type="SAM" id="Phobius"/>
    </source>
</evidence>
<evidence type="ECO:0000256" key="1">
    <source>
        <dbReference type="ARBA" id="ARBA00022679"/>
    </source>
</evidence>
<evidence type="ECO:0000256" key="2">
    <source>
        <dbReference type="ARBA" id="ARBA00022741"/>
    </source>
</evidence>
<dbReference type="Gene3D" id="1.25.40.10">
    <property type="entry name" value="Tetratricopeptide repeat domain"/>
    <property type="match status" value="1"/>
</dbReference>